<dbReference type="InterPro" id="IPR006680">
    <property type="entry name" value="Amidohydro-rel"/>
</dbReference>
<dbReference type="GO" id="GO:0016705">
    <property type="term" value="F:oxidoreductase activity, acting on paired donors, with incorporation or reduction of molecular oxygen"/>
    <property type="evidence" value="ECO:0007669"/>
    <property type="project" value="InterPro"/>
</dbReference>
<dbReference type="Gene3D" id="1.10.630.10">
    <property type="entry name" value="Cytochrome P450"/>
    <property type="match status" value="1"/>
</dbReference>
<dbReference type="PANTHER" id="PTHR21240">
    <property type="entry name" value="2-AMINO-3-CARBOXYLMUCONATE-6-SEMIALDEHYDE DECARBOXYLASE"/>
    <property type="match status" value="1"/>
</dbReference>
<comment type="caution">
    <text evidence="10">The sequence shown here is derived from an EMBL/GenBank/DDBJ whole genome shotgun (WGS) entry which is preliminary data.</text>
</comment>
<dbReference type="GeneID" id="81424161"/>
<dbReference type="InterPro" id="IPR036396">
    <property type="entry name" value="Cyt_P450_sf"/>
</dbReference>
<feature type="domain" description="Amidohydrolase-related" evidence="9">
    <location>
        <begin position="5"/>
        <end position="196"/>
    </location>
</feature>
<dbReference type="GO" id="GO:0019748">
    <property type="term" value="P:secondary metabolic process"/>
    <property type="evidence" value="ECO:0007669"/>
    <property type="project" value="TreeGrafter"/>
</dbReference>
<evidence type="ECO:0000313" key="10">
    <source>
        <dbReference type="EMBL" id="KAJ5176983.1"/>
    </source>
</evidence>
<dbReference type="GO" id="GO:0005829">
    <property type="term" value="C:cytosol"/>
    <property type="evidence" value="ECO:0007669"/>
    <property type="project" value="TreeGrafter"/>
</dbReference>
<dbReference type="InterPro" id="IPR032465">
    <property type="entry name" value="ACMSD"/>
</dbReference>
<protein>
    <recommendedName>
        <fullName evidence="7">6-methylsalicylate decarboxylase</fullName>
        <ecNumber evidence="7">4.1.1.52</ecNumber>
    </recommendedName>
</protein>
<accession>A0A9W9IHT9</accession>
<dbReference type="GO" id="GO:0047596">
    <property type="term" value="F:6-methylsalicylate decarboxylase activity"/>
    <property type="evidence" value="ECO:0007669"/>
    <property type="project" value="UniProtKB-EC"/>
</dbReference>
<evidence type="ECO:0000313" key="11">
    <source>
        <dbReference type="Proteomes" id="UP001149163"/>
    </source>
</evidence>
<reference evidence="10" key="2">
    <citation type="journal article" date="2023" name="IMA Fungus">
        <title>Comparative genomic study of the Penicillium genus elucidates a diverse pangenome and 15 lateral gene transfer events.</title>
        <authorList>
            <person name="Petersen C."/>
            <person name="Sorensen T."/>
            <person name="Nielsen M.R."/>
            <person name="Sondergaard T.E."/>
            <person name="Sorensen J.L."/>
            <person name="Fitzpatrick D.A."/>
            <person name="Frisvad J.C."/>
            <person name="Nielsen K.L."/>
        </authorList>
    </citation>
    <scope>NUCLEOTIDE SEQUENCE</scope>
    <source>
        <strain evidence="10">IBT 26290</strain>
    </source>
</reference>
<dbReference type="GO" id="GO:0004497">
    <property type="term" value="F:monooxygenase activity"/>
    <property type="evidence" value="ECO:0007669"/>
    <property type="project" value="InterPro"/>
</dbReference>
<dbReference type="Pfam" id="PF04909">
    <property type="entry name" value="Amidohydro_2"/>
    <property type="match status" value="1"/>
</dbReference>
<dbReference type="OrthoDB" id="2832284at2759"/>
<evidence type="ECO:0000256" key="4">
    <source>
        <dbReference type="ARBA" id="ARBA00022833"/>
    </source>
</evidence>
<evidence type="ECO:0000256" key="1">
    <source>
        <dbReference type="ARBA" id="ARBA00005871"/>
    </source>
</evidence>
<reference evidence="10" key="1">
    <citation type="submission" date="2022-11" db="EMBL/GenBank/DDBJ databases">
        <authorList>
            <person name="Petersen C."/>
        </authorList>
    </citation>
    <scope>NUCLEOTIDE SEQUENCE</scope>
    <source>
        <strain evidence="10">IBT 26290</strain>
    </source>
</reference>
<evidence type="ECO:0000256" key="3">
    <source>
        <dbReference type="ARBA" id="ARBA00022793"/>
    </source>
</evidence>
<evidence type="ECO:0000256" key="2">
    <source>
        <dbReference type="ARBA" id="ARBA00022723"/>
    </source>
</evidence>
<dbReference type="Gene3D" id="3.20.20.140">
    <property type="entry name" value="Metal-dependent hydrolases"/>
    <property type="match status" value="1"/>
</dbReference>
<evidence type="ECO:0000259" key="9">
    <source>
        <dbReference type="Pfam" id="PF04909"/>
    </source>
</evidence>
<dbReference type="PANTHER" id="PTHR21240:SF29">
    <property type="entry name" value="AMIDOHYDROLASE-RELATED DOMAIN-CONTAINING PROTEIN"/>
    <property type="match status" value="1"/>
</dbReference>
<evidence type="ECO:0000256" key="8">
    <source>
        <dbReference type="RuleBase" id="RU366045"/>
    </source>
</evidence>
<dbReference type="SUPFAM" id="SSF51556">
    <property type="entry name" value="Metallo-dependent hydrolases"/>
    <property type="match status" value="1"/>
</dbReference>
<comment type="catalytic activity">
    <reaction evidence="6">
        <text>6-methylsalicylate + H(+) = 3-methylphenol + CO2</text>
        <dbReference type="Rhea" id="RHEA:23112"/>
        <dbReference type="ChEBI" id="CHEBI:15378"/>
        <dbReference type="ChEBI" id="CHEBI:16526"/>
        <dbReference type="ChEBI" id="CHEBI:17231"/>
        <dbReference type="ChEBI" id="CHEBI:36658"/>
        <dbReference type="EC" id="4.1.1.52"/>
    </reaction>
    <physiologicalReaction direction="left-to-right" evidence="6">
        <dbReference type="Rhea" id="RHEA:23113"/>
    </physiologicalReaction>
</comment>
<dbReference type="GO" id="GO:0020037">
    <property type="term" value="F:heme binding"/>
    <property type="evidence" value="ECO:0007669"/>
    <property type="project" value="InterPro"/>
</dbReference>
<keyword evidence="11" id="KW-1185">Reference proteome</keyword>
<evidence type="ECO:0000256" key="6">
    <source>
        <dbReference type="ARBA" id="ARBA00036832"/>
    </source>
</evidence>
<dbReference type="InterPro" id="IPR032466">
    <property type="entry name" value="Metal_Hydrolase"/>
</dbReference>
<proteinExistence type="inferred from homology"/>
<dbReference type="EMBL" id="JAPQKN010000001">
    <property type="protein sequence ID" value="KAJ5176983.1"/>
    <property type="molecule type" value="Genomic_DNA"/>
</dbReference>
<dbReference type="EC" id="4.1.1.52" evidence="7"/>
<dbReference type="RefSeq" id="XP_056548591.1">
    <property type="nucleotide sequence ID" value="XM_056684985.1"/>
</dbReference>
<sequence>MGGTIDVHHHLIPPALENRLNNFSLVWFANIEKARGLQLPTWSAEGTLEAIDECGISTAVISMGHPVHPYVDDIRQVAPICREINDYTAKLRDAHPDRIGFFATLPPMDQTDTCIEEMRYSLNELQADGVVIFSSYAGRYLGHPIFRPVWDEFNQRGAVVLIHPGFEGMAPIEEPRILAPPIIDWTHETTRTAVHLITGPAFVIWSVYLVFFHPLARFPGPKLWAISRIPWAYHVIKGDVWHSMDDFHNRYGSVIRIAPDELSFISPAAWKDIYGARPQLLKDPRSQTPPLNGANSLFTALGDDHRRIRGAFINAFSDKALREQSQTI</sequence>
<dbReference type="Proteomes" id="UP001149163">
    <property type="component" value="Unassembled WGS sequence"/>
</dbReference>
<dbReference type="GO" id="GO:0016787">
    <property type="term" value="F:hydrolase activity"/>
    <property type="evidence" value="ECO:0007669"/>
    <property type="project" value="InterPro"/>
</dbReference>
<keyword evidence="2" id="KW-0479">Metal-binding</keyword>
<evidence type="ECO:0000256" key="7">
    <source>
        <dbReference type="ARBA" id="ARBA00038889"/>
    </source>
</evidence>
<evidence type="ECO:0000256" key="5">
    <source>
        <dbReference type="ARBA" id="ARBA00023239"/>
    </source>
</evidence>
<name>A0A9W9IHT9_9EURO</name>
<keyword evidence="5 8" id="KW-0456">Lyase</keyword>
<keyword evidence="3 8" id="KW-0210">Decarboxylase</keyword>
<dbReference type="AlphaFoldDB" id="A0A9W9IHT9"/>
<dbReference type="GO" id="GO:0005506">
    <property type="term" value="F:iron ion binding"/>
    <property type="evidence" value="ECO:0007669"/>
    <property type="project" value="InterPro"/>
</dbReference>
<dbReference type="SUPFAM" id="SSF48264">
    <property type="entry name" value="Cytochrome P450"/>
    <property type="match status" value="1"/>
</dbReference>
<organism evidence="10 11">
    <name type="scientific">Penicillium canariense</name>
    <dbReference type="NCBI Taxonomy" id="189055"/>
    <lineage>
        <taxon>Eukaryota</taxon>
        <taxon>Fungi</taxon>
        <taxon>Dikarya</taxon>
        <taxon>Ascomycota</taxon>
        <taxon>Pezizomycotina</taxon>
        <taxon>Eurotiomycetes</taxon>
        <taxon>Eurotiomycetidae</taxon>
        <taxon>Eurotiales</taxon>
        <taxon>Aspergillaceae</taxon>
        <taxon>Penicillium</taxon>
    </lineage>
</organism>
<comment type="similarity">
    <text evidence="1">Belongs to the metallo-dependent hydrolases superfamily. ACMSD family.</text>
</comment>
<gene>
    <name evidence="10" type="ORF">N7482_002860</name>
</gene>
<keyword evidence="4" id="KW-0862">Zinc</keyword>